<dbReference type="PANTHER" id="PTHR35807:SF1">
    <property type="entry name" value="TRANSCRIPTIONAL REGULATOR REDD"/>
    <property type="match status" value="1"/>
</dbReference>
<dbReference type="Pfam" id="PF03704">
    <property type="entry name" value="BTAD"/>
    <property type="match status" value="1"/>
</dbReference>
<dbReference type="InterPro" id="IPR005158">
    <property type="entry name" value="BTAD"/>
</dbReference>
<comment type="caution">
    <text evidence="6">The sequence shown here is derived from an EMBL/GenBank/DDBJ whole genome shotgun (WGS) entry which is preliminary data.</text>
</comment>
<accession>A0ABU4TK01</accession>
<evidence type="ECO:0000256" key="1">
    <source>
        <dbReference type="ARBA" id="ARBA00005820"/>
    </source>
</evidence>
<dbReference type="EMBL" id="JAXAVV010000002">
    <property type="protein sequence ID" value="MDX8048594.1"/>
    <property type="molecule type" value="Genomic_DNA"/>
</dbReference>
<feature type="domain" description="HTH cro/C1-type" evidence="5">
    <location>
        <begin position="12"/>
        <end position="65"/>
    </location>
</feature>
<dbReference type="RefSeq" id="WP_319982711.1">
    <property type="nucleotide sequence ID" value="NZ_JAXAVV010000002.1"/>
</dbReference>
<dbReference type="Pfam" id="PF01381">
    <property type="entry name" value="HTH_3"/>
    <property type="match status" value="1"/>
</dbReference>
<keyword evidence="7" id="KW-1185">Reference proteome</keyword>
<proteinExistence type="inferred from homology"/>
<gene>
    <name evidence="6" type="ORF">SK571_04320</name>
</gene>
<dbReference type="CDD" id="cd00093">
    <property type="entry name" value="HTH_XRE"/>
    <property type="match status" value="1"/>
</dbReference>
<name>A0ABU4TK01_9PSEU</name>
<dbReference type="SMART" id="SM01043">
    <property type="entry name" value="BTAD"/>
    <property type="match status" value="1"/>
</dbReference>
<dbReference type="InterPro" id="IPR001387">
    <property type="entry name" value="Cro/C1-type_HTH"/>
</dbReference>
<evidence type="ECO:0000313" key="7">
    <source>
        <dbReference type="Proteomes" id="UP001271792"/>
    </source>
</evidence>
<dbReference type="InterPro" id="IPR036388">
    <property type="entry name" value="WH-like_DNA-bd_sf"/>
</dbReference>
<dbReference type="Proteomes" id="UP001271792">
    <property type="component" value="Unassembled WGS sequence"/>
</dbReference>
<dbReference type="Gene3D" id="1.10.10.10">
    <property type="entry name" value="Winged helix-like DNA-binding domain superfamily/Winged helix DNA-binding domain"/>
    <property type="match status" value="1"/>
</dbReference>
<dbReference type="SUPFAM" id="SSF47413">
    <property type="entry name" value="lambda repressor-like DNA-binding domains"/>
    <property type="match status" value="1"/>
</dbReference>
<evidence type="ECO:0000256" key="2">
    <source>
        <dbReference type="ARBA" id="ARBA00023015"/>
    </source>
</evidence>
<reference evidence="6 7" key="2">
    <citation type="submission" date="2023-11" db="EMBL/GenBank/DDBJ databases">
        <authorList>
            <person name="Lara A.C."/>
            <person name="Chronakova A."/>
        </authorList>
    </citation>
    <scope>NUCLEOTIDE SEQUENCE [LARGE SCALE GENOMIC DNA]</scope>
    <source>
        <strain evidence="6 7">BCCO 10_0798</strain>
    </source>
</reference>
<dbReference type="PANTHER" id="PTHR35807">
    <property type="entry name" value="TRANSCRIPTIONAL REGULATOR REDD-RELATED"/>
    <property type="match status" value="1"/>
</dbReference>
<dbReference type="SMART" id="SM00862">
    <property type="entry name" value="Trans_reg_C"/>
    <property type="match status" value="1"/>
</dbReference>
<comment type="similarity">
    <text evidence="1">Belongs to the AfsR/DnrI/RedD regulatory family.</text>
</comment>
<evidence type="ECO:0000256" key="3">
    <source>
        <dbReference type="ARBA" id="ARBA00023125"/>
    </source>
</evidence>
<dbReference type="SUPFAM" id="SSF46894">
    <property type="entry name" value="C-terminal effector domain of the bipartite response regulators"/>
    <property type="match status" value="1"/>
</dbReference>
<evidence type="ECO:0000313" key="6">
    <source>
        <dbReference type="EMBL" id="MDX8048594.1"/>
    </source>
</evidence>
<keyword evidence="4" id="KW-0804">Transcription</keyword>
<evidence type="ECO:0000256" key="4">
    <source>
        <dbReference type="ARBA" id="ARBA00023163"/>
    </source>
</evidence>
<dbReference type="SUPFAM" id="SSF48452">
    <property type="entry name" value="TPR-like"/>
    <property type="match status" value="1"/>
</dbReference>
<dbReference type="InterPro" id="IPR011990">
    <property type="entry name" value="TPR-like_helical_dom_sf"/>
</dbReference>
<dbReference type="InterPro" id="IPR051677">
    <property type="entry name" value="AfsR-DnrI-RedD_regulator"/>
</dbReference>
<dbReference type="InterPro" id="IPR010982">
    <property type="entry name" value="Lambda_DNA-bd_dom_sf"/>
</dbReference>
<keyword evidence="2" id="KW-0805">Transcription regulation</keyword>
<dbReference type="InterPro" id="IPR001867">
    <property type="entry name" value="OmpR/PhoB-type_DNA-bd"/>
</dbReference>
<organism evidence="6 7">
    <name type="scientific">Lentzea kristufekii</name>
    <dbReference type="NCBI Taxonomy" id="3095430"/>
    <lineage>
        <taxon>Bacteria</taxon>
        <taxon>Bacillati</taxon>
        <taxon>Actinomycetota</taxon>
        <taxon>Actinomycetes</taxon>
        <taxon>Pseudonocardiales</taxon>
        <taxon>Pseudonocardiaceae</taxon>
        <taxon>Lentzea</taxon>
    </lineage>
</organism>
<dbReference type="Pfam" id="PF00486">
    <property type="entry name" value="Trans_reg_C"/>
    <property type="match status" value="1"/>
</dbReference>
<reference evidence="6 7" key="1">
    <citation type="submission" date="2023-11" db="EMBL/GenBank/DDBJ databases">
        <title>Lentzea sokolovensis, sp. nov., Lentzea kristufkii, sp. nov., and Lentzea miocenensis, sp. nov., rare actinobacteria from Sokolov Coal Basin, Miocene lacustrine sediment, Czech Republic.</title>
        <authorList>
            <person name="Lara A."/>
            <person name="Kotroba L."/>
            <person name="Nouioui I."/>
            <person name="Neumann-Schaal M."/>
            <person name="Mast Y."/>
            <person name="Chronakova A."/>
        </authorList>
    </citation>
    <scope>NUCLEOTIDE SEQUENCE [LARGE SCALE GENOMIC DNA]</scope>
    <source>
        <strain evidence="6 7">BCCO 10_0798</strain>
    </source>
</reference>
<dbReference type="Gene3D" id="1.10.260.40">
    <property type="entry name" value="lambda repressor-like DNA-binding domains"/>
    <property type="match status" value="1"/>
</dbReference>
<keyword evidence="3" id="KW-0238">DNA-binding</keyword>
<dbReference type="InterPro" id="IPR016032">
    <property type="entry name" value="Sig_transdc_resp-reg_C-effctor"/>
</dbReference>
<dbReference type="CDD" id="cd15831">
    <property type="entry name" value="BTAD"/>
    <property type="match status" value="1"/>
</dbReference>
<sequence length="293" mass="32612">MGKSTRTFGAALRAQRALLGLTQREVADRARVSVRALRYIENGSAPRSDLLHRLASTVGLDSAVFTRTPSARIRILGPLEVEGVPVPLMQRRLLGLLAMHPNQIVAREEIIDVLWPESPPHSHIHLVHNYVARLRTFSTVERAHGGYRLVADSDGLDLVRFNELLLRSDLAGLSEAVRLWRGSVLADLPAEVRLHPSAIALHQRRIAAVLAHTDLVLRTPGEPFSPSLITLAHDEPLHEGLQARLMLALARTGQQASALRLFERVRDRLAAELGVEPRRDLRDAHLRVLRQEV</sequence>
<dbReference type="Gene3D" id="1.25.40.10">
    <property type="entry name" value="Tetratricopeptide repeat domain"/>
    <property type="match status" value="1"/>
</dbReference>
<evidence type="ECO:0000259" key="5">
    <source>
        <dbReference type="PROSITE" id="PS50943"/>
    </source>
</evidence>
<dbReference type="SMART" id="SM00530">
    <property type="entry name" value="HTH_XRE"/>
    <property type="match status" value="1"/>
</dbReference>
<protein>
    <submittedName>
        <fullName evidence="6">BTAD domain-containing putative transcriptional regulator</fullName>
    </submittedName>
</protein>
<dbReference type="PROSITE" id="PS50943">
    <property type="entry name" value="HTH_CROC1"/>
    <property type="match status" value="1"/>
</dbReference>